<accession>A0A2Z3YTP2</accession>
<feature type="compositionally biased region" description="Polar residues" evidence="1">
    <location>
        <begin position="99"/>
        <end position="110"/>
    </location>
</feature>
<dbReference type="EMBL" id="CP024988">
    <property type="protein sequence ID" value="AWT26560.1"/>
    <property type="molecule type" value="Genomic_DNA"/>
</dbReference>
<dbReference type="OrthoDB" id="4405179at2"/>
<evidence type="ECO:0000313" key="3">
    <source>
        <dbReference type="Proteomes" id="UP000247696"/>
    </source>
</evidence>
<feature type="compositionally biased region" description="Gly residues" evidence="1">
    <location>
        <begin position="68"/>
        <end position="81"/>
    </location>
</feature>
<evidence type="ECO:0000313" key="2">
    <source>
        <dbReference type="EMBL" id="AWT26560.1"/>
    </source>
</evidence>
<reference evidence="3" key="1">
    <citation type="submission" date="2017-11" db="EMBL/GenBank/DDBJ databases">
        <title>Otitis media/interna in a cat caused by the recently described species Corynebacterium provencense.</title>
        <authorList>
            <person name="Kittl S."/>
            <person name="Brodard I."/>
            <person name="Rychener L."/>
            <person name="Jores J."/>
            <person name="Roosje P."/>
            <person name="Gobeli Brawand S."/>
        </authorList>
    </citation>
    <scope>NUCLEOTIDE SEQUENCE [LARGE SCALE GENOMIC DNA]</scope>
    <source>
        <strain evidence="3">17KM38</strain>
    </source>
</reference>
<name>A0A2Z3YTP2_9CORY</name>
<dbReference type="AlphaFoldDB" id="A0A2Z3YTP2"/>
<evidence type="ECO:0000256" key="1">
    <source>
        <dbReference type="SAM" id="MobiDB-lite"/>
    </source>
</evidence>
<dbReference type="RefSeq" id="WP_110481583.1">
    <property type="nucleotide sequence ID" value="NZ_CP024988.1"/>
</dbReference>
<feature type="region of interest" description="Disordered" evidence="1">
    <location>
        <begin position="59"/>
        <end position="110"/>
    </location>
</feature>
<dbReference type="PROSITE" id="PS51257">
    <property type="entry name" value="PROKAR_LIPOPROTEIN"/>
    <property type="match status" value="1"/>
</dbReference>
<keyword evidence="3" id="KW-1185">Reference proteome</keyword>
<dbReference type="KEGG" id="cpre:Csp1_17810"/>
<gene>
    <name evidence="2" type="ORF">Csp1_17810</name>
</gene>
<dbReference type="Proteomes" id="UP000247696">
    <property type="component" value="Chromosome"/>
</dbReference>
<protein>
    <submittedName>
        <fullName evidence="2">Uncharacterized protein</fullName>
    </submittedName>
</protein>
<organism evidence="2 3">
    <name type="scientific">Corynebacterium provencense</name>
    <dbReference type="NCBI Taxonomy" id="1737425"/>
    <lineage>
        <taxon>Bacteria</taxon>
        <taxon>Bacillati</taxon>
        <taxon>Actinomycetota</taxon>
        <taxon>Actinomycetes</taxon>
        <taxon>Mycobacteriales</taxon>
        <taxon>Corynebacteriaceae</taxon>
        <taxon>Corynebacterium</taxon>
    </lineage>
</organism>
<proteinExistence type="predicted"/>
<sequence length="231" mass="22625">MHHRKGRPVRLSAAASVGVLGVTLALLTGCDSDGAGVVGADGNDGDHTDTALSASLTQAAPQPTTGGSSTGGPATGAGAGTGAEESDGSPHPTSGAAAPSTTQTGDAPARTTVSYGSYQVPLGDDTLLCSFEQDPAQAGYAWACEAPVHVNWQATDGGEANSVAYRPGADPEVYALLGNSGISPQDSLAAGTVTGVGDLYTVDTTVADTVTVTDTATGAVVDLTGNGYTRS</sequence>